<comment type="function">
    <text evidence="5">Involved in nucleotide metabolism via production of dUMP, the immediate precursor of thymidine nucleotides, and decreases the intracellular concentration of dUTP so that uracil cannot be incorporated into DNA.</text>
</comment>
<evidence type="ECO:0000256" key="3">
    <source>
        <dbReference type="ARBA" id="ARBA00022801"/>
    </source>
</evidence>
<dbReference type="InterPro" id="IPR029054">
    <property type="entry name" value="dUTPase-like"/>
</dbReference>
<evidence type="ECO:0000313" key="8">
    <source>
        <dbReference type="EnsemblMetazoa" id="tetur108g00040.1"/>
    </source>
</evidence>
<dbReference type="eggNOG" id="KOG3370">
    <property type="taxonomic scope" value="Eukaryota"/>
</dbReference>
<comment type="pathway">
    <text evidence="1 5">Pyrimidine metabolism; dUMP biosynthesis; dUMP from dCTP (dUTP route): step 2/2.</text>
</comment>
<evidence type="ECO:0000256" key="1">
    <source>
        <dbReference type="ARBA" id="ARBA00005142"/>
    </source>
</evidence>
<dbReference type="SUPFAM" id="SSF51283">
    <property type="entry name" value="dUTPase-like"/>
    <property type="match status" value="1"/>
</dbReference>
<evidence type="ECO:0000256" key="5">
    <source>
        <dbReference type="RuleBase" id="RU367024"/>
    </source>
</evidence>
<comment type="similarity">
    <text evidence="2 5">Belongs to the dUTPase family.</text>
</comment>
<proteinExistence type="inferred from homology"/>
<dbReference type="CDD" id="cd07557">
    <property type="entry name" value="trimeric_dUTPase"/>
    <property type="match status" value="1"/>
</dbReference>
<dbReference type="STRING" id="32264.T1KEL4"/>
<dbReference type="GO" id="GO:0004170">
    <property type="term" value="F:dUTP diphosphatase activity"/>
    <property type="evidence" value="ECO:0007669"/>
    <property type="project" value="UniProtKB-UniRule"/>
</dbReference>
<accession>T1KEL4</accession>
<dbReference type="NCBIfam" id="NF001862">
    <property type="entry name" value="PRK00601.1"/>
    <property type="match status" value="1"/>
</dbReference>
<dbReference type="Pfam" id="PF00692">
    <property type="entry name" value="dUTPase"/>
    <property type="match status" value="1"/>
</dbReference>
<keyword evidence="5" id="KW-0460">Magnesium</keyword>
<evidence type="ECO:0000313" key="9">
    <source>
        <dbReference type="Proteomes" id="UP000015104"/>
    </source>
</evidence>
<name>T1KEL4_TETUR</name>
<evidence type="ECO:0000256" key="4">
    <source>
        <dbReference type="ARBA" id="ARBA00023080"/>
    </source>
</evidence>
<dbReference type="EMBL" id="CAEY01000025">
    <property type="status" value="NOT_ANNOTATED_CDS"/>
    <property type="molecule type" value="Genomic_DNA"/>
</dbReference>
<dbReference type="EnsemblMetazoa" id="tetur108g00040.1">
    <property type="protein sequence ID" value="tetur108g00040.1"/>
    <property type="gene ID" value="tetur108g00040"/>
</dbReference>
<feature type="compositionally biased region" description="Basic and acidic residues" evidence="6">
    <location>
        <begin position="130"/>
        <end position="140"/>
    </location>
</feature>
<keyword evidence="4 5" id="KW-0546">Nucleotide metabolism</keyword>
<keyword evidence="9" id="KW-1185">Reference proteome</keyword>
<dbReference type="GO" id="GO:0046081">
    <property type="term" value="P:dUTP catabolic process"/>
    <property type="evidence" value="ECO:0007669"/>
    <property type="project" value="UniProtKB-UniRule"/>
</dbReference>
<dbReference type="UniPathway" id="UPA00610">
    <property type="reaction ID" value="UER00666"/>
</dbReference>
<reference evidence="8" key="2">
    <citation type="submission" date="2015-06" db="UniProtKB">
        <authorList>
            <consortium name="EnsemblMetazoa"/>
        </authorList>
    </citation>
    <scope>IDENTIFICATION</scope>
</reference>
<dbReference type="HOGENOM" id="CLU_068508_2_1_1"/>
<dbReference type="GO" id="GO:0000287">
    <property type="term" value="F:magnesium ion binding"/>
    <property type="evidence" value="ECO:0007669"/>
    <property type="project" value="UniProtKB-UniRule"/>
</dbReference>
<feature type="domain" description="dUTPase-like" evidence="7">
    <location>
        <begin position="18"/>
        <end position="148"/>
    </location>
</feature>
<keyword evidence="5" id="KW-0479">Metal-binding</keyword>
<organism evidence="8 9">
    <name type="scientific">Tetranychus urticae</name>
    <name type="common">Two-spotted spider mite</name>
    <dbReference type="NCBI Taxonomy" id="32264"/>
    <lineage>
        <taxon>Eukaryota</taxon>
        <taxon>Metazoa</taxon>
        <taxon>Ecdysozoa</taxon>
        <taxon>Arthropoda</taxon>
        <taxon>Chelicerata</taxon>
        <taxon>Arachnida</taxon>
        <taxon>Acari</taxon>
        <taxon>Acariformes</taxon>
        <taxon>Trombidiformes</taxon>
        <taxon>Prostigmata</taxon>
        <taxon>Eleutherengona</taxon>
        <taxon>Raphignathae</taxon>
        <taxon>Tetranychoidea</taxon>
        <taxon>Tetranychidae</taxon>
        <taxon>Tetranychus</taxon>
    </lineage>
</organism>
<evidence type="ECO:0000259" key="7">
    <source>
        <dbReference type="Pfam" id="PF00692"/>
    </source>
</evidence>
<dbReference type="GO" id="GO:0006226">
    <property type="term" value="P:dUMP biosynthetic process"/>
    <property type="evidence" value="ECO:0007669"/>
    <property type="project" value="UniProtKB-UniRule"/>
</dbReference>
<dbReference type="EC" id="3.6.1.23" evidence="5"/>
<dbReference type="NCBIfam" id="TIGR00576">
    <property type="entry name" value="dut"/>
    <property type="match status" value="1"/>
</dbReference>
<evidence type="ECO:0000256" key="6">
    <source>
        <dbReference type="SAM" id="MobiDB-lite"/>
    </source>
</evidence>
<evidence type="ECO:0000256" key="2">
    <source>
        <dbReference type="ARBA" id="ARBA00006581"/>
    </source>
</evidence>
<dbReference type="PANTHER" id="PTHR11241">
    <property type="entry name" value="DEOXYURIDINE 5'-TRIPHOSPHATE NUCLEOTIDOHYDROLASE"/>
    <property type="match status" value="1"/>
</dbReference>
<protein>
    <recommendedName>
        <fullName evidence="5">Deoxyuridine 5'-triphosphate nucleotidohydrolase</fullName>
        <shortName evidence="5">dUTPase</shortName>
        <ecNumber evidence="5">3.6.1.23</ecNumber>
    </recommendedName>
    <alternativeName>
        <fullName evidence="5">dUTP pyrophosphatase</fullName>
    </alternativeName>
</protein>
<dbReference type="Proteomes" id="UP000015104">
    <property type="component" value="Unassembled WGS sequence"/>
</dbReference>
<sequence>MEPSKYKLRFKKLDPSAIAPIRMSSLSAGIDLHSKEDTTVPASGRQLIGTGLQLQIPLNCYGRIAPRSGMAWNYFLDVGAGVIDSDYTGEVKVLLFNFGKEDYKVKQGDRIAQLICEKIIYPEIEEMKELKENPKADGRADNGFGSTGR</sequence>
<keyword evidence="3 5" id="KW-0378">Hydrolase</keyword>
<reference evidence="9" key="1">
    <citation type="submission" date="2011-08" db="EMBL/GenBank/DDBJ databases">
        <authorList>
            <person name="Rombauts S."/>
        </authorList>
    </citation>
    <scope>NUCLEOTIDE SEQUENCE</scope>
    <source>
        <strain evidence="9">London</strain>
    </source>
</reference>
<dbReference type="PANTHER" id="PTHR11241:SF0">
    <property type="entry name" value="DEOXYURIDINE 5'-TRIPHOSPHATE NUCLEOTIDOHYDROLASE"/>
    <property type="match status" value="1"/>
</dbReference>
<comment type="cofactor">
    <cofactor evidence="5">
        <name>Mg(2+)</name>
        <dbReference type="ChEBI" id="CHEBI:18420"/>
    </cofactor>
</comment>
<dbReference type="Gene3D" id="2.70.40.10">
    <property type="match status" value="1"/>
</dbReference>
<dbReference type="InterPro" id="IPR036157">
    <property type="entry name" value="dUTPase-like_sf"/>
</dbReference>
<dbReference type="InterPro" id="IPR008181">
    <property type="entry name" value="dUTPase"/>
</dbReference>
<feature type="region of interest" description="Disordered" evidence="6">
    <location>
        <begin position="130"/>
        <end position="149"/>
    </location>
</feature>
<dbReference type="AlphaFoldDB" id="T1KEL4"/>
<dbReference type="InterPro" id="IPR033704">
    <property type="entry name" value="dUTPase_trimeric"/>
</dbReference>
<comment type="catalytic activity">
    <reaction evidence="5">
        <text>dUTP + H2O = dUMP + diphosphate + H(+)</text>
        <dbReference type="Rhea" id="RHEA:10248"/>
        <dbReference type="ChEBI" id="CHEBI:15377"/>
        <dbReference type="ChEBI" id="CHEBI:15378"/>
        <dbReference type="ChEBI" id="CHEBI:33019"/>
        <dbReference type="ChEBI" id="CHEBI:61555"/>
        <dbReference type="ChEBI" id="CHEBI:246422"/>
        <dbReference type="EC" id="3.6.1.23"/>
    </reaction>
</comment>